<protein>
    <submittedName>
        <fullName evidence="1">Uncharacterized protein</fullName>
    </submittedName>
</protein>
<gene>
    <name evidence="1" type="ORF">C7374_10686</name>
</gene>
<dbReference type="AlphaFoldDB" id="A0A364JVB5"/>
<keyword evidence="2" id="KW-1185">Reference proteome</keyword>
<dbReference type="Proteomes" id="UP000249453">
    <property type="component" value="Unassembled WGS sequence"/>
</dbReference>
<organism evidence="1 2">
    <name type="scientific">Falsochrobactrum ovis</name>
    <dbReference type="NCBI Taxonomy" id="1293442"/>
    <lineage>
        <taxon>Bacteria</taxon>
        <taxon>Pseudomonadati</taxon>
        <taxon>Pseudomonadota</taxon>
        <taxon>Alphaproteobacteria</taxon>
        <taxon>Hyphomicrobiales</taxon>
        <taxon>Brucellaceae</taxon>
        <taxon>Falsochrobactrum</taxon>
    </lineage>
</organism>
<accession>A0A364JVB5</accession>
<name>A0A364JVB5_9HYPH</name>
<evidence type="ECO:0000313" key="1">
    <source>
        <dbReference type="EMBL" id="RAK28553.1"/>
    </source>
</evidence>
<comment type="caution">
    <text evidence="1">The sequence shown here is derived from an EMBL/GenBank/DDBJ whole genome shotgun (WGS) entry which is preliminary data.</text>
</comment>
<dbReference type="EMBL" id="QLMK01000006">
    <property type="protein sequence ID" value="RAK28553.1"/>
    <property type="molecule type" value="Genomic_DNA"/>
</dbReference>
<evidence type="ECO:0000313" key="2">
    <source>
        <dbReference type="Proteomes" id="UP000249453"/>
    </source>
</evidence>
<sequence length="29" mass="3039">MSQQLGKVCAFDDGGRSLVAIVTTTIVMP</sequence>
<proteinExistence type="predicted"/>
<reference evidence="1 2" key="1">
    <citation type="submission" date="2018-06" db="EMBL/GenBank/DDBJ databases">
        <title>Genomic Encyclopedia of Type Strains, Phase IV (KMG-IV): sequencing the most valuable type-strain genomes for metagenomic binning, comparative biology and taxonomic classification.</title>
        <authorList>
            <person name="Goeker M."/>
        </authorList>
    </citation>
    <scope>NUCLEOTIDE SEQUENCE [LARGE SCALE GENOMIC DNA]</scope>
    <source>
        <strain evidence="1 2">DSM 26720</strain>
    </source>
</reference>